<evidence type="ECO:0000313" key="2">
    <source>
        <dbReference type="Proteomes" id="UP000430692"/>
    </source>
</evidence>
<dbReference type="Proteomes" id="UP000430692">
    <property type="component" value="Unassembled WGS sequence"/>
</dbReference>
<dbReference type="AlphaFoldDB" id="A0A6I4VTW5"/>
<proteinExistence type="predicted"/>
<accession>A0A6I4VTW5</accession>
<dbReference type="RefSeq" id="WP_160801810.1">
    <property type="nucleotide sequence ID" value="NZ_WUUL01000007.1"/>
</dbReference>
<evidence type="ECO:0000313" key="1">
    <source>
        <dbReference type="EMBL" id="MXQ54453.1"/>
    </source>
</evidence>
<keyword evidence="2" id="KW-1185">Reference proteome</keyword>
<gene>
    <name evidence="1" type="ORF">GSM42_12160</name>
</gene>
<comment type="caution">
    <text evidence="1">The sequence shown here is derived from an EMBL/GenBank/DDBJ whole genome shotgun (WGS) entry which is preliminary data.</text>
</comment>
<protein>
    <submittedName>
        <fullName evidence="1">Uncharacterized protein</fullName>
    </submittedName>
</protein>
<sequence>MALQLQVEGCQEKVKAFDESLRAISQWRFYNRLLTSIGENELRMDYLLDEKLYEKPSLPTRKVSKLFITGEHGEQIEIVLLDAHVVDMGNATYVHGKSYDIFACCNKP</sequence>
<organism evidence="1 2">
    <name type="scientific">Shimazuella alba</name>
    <dbReference type="NCBI Taxonomy" id="2690964"/>
    <lineage>
        <taxon>Bacteria</taxon>
        <taxon>Bacillati</taxon>
        <taxon>Bacillota</taxon>
        <taxon>Bacilli</taxon>
        <taxon>Bacillales</taxon>
        <taxon>Thermoactinomycetaceae</taxon>
        <taxon>Shimazuella</taxon>
    </lineage>
</organism>
<dbReference type="EMBL" id="WUUL01000007">
    <property type="protein sequence ID" value="MXQ54453.1"/>
    <property type="molecule type" value="Genomic_DNA"/>
</dbReference>
<name>A0A6I4VTW5_9BACL</name>
<reference evidence="1 2" key="1">
    <citation type="submission" date="2019-12" db="EMBL/GenBank/DDBJ databases">
        <title>Whole-genome analyses of novel actinobacteria.</title>
        <authorList>
            <person name="Sahin N."/>
            <person name="Saygin H."/>
        </authorList>
    </citation>
    <scope>NUCLEOTIDE SEQUENCE [LARGE SCALE GENOMIC DNA]</scope>
    <source>
        <strain evidence="1 2">KC615</strain>
    </source>
</reference>